<dbReference type="SUPFAM" id="SSF46689">
    <property type="entry name" value="Homeodomain-like"/>
    <property type="match status" value="1"/>
</dbReference>
<dbReference type="AlphaFoldDB" id="E5AWC8"/>
<dbReference type="PROSITE" id="PS50531">
    <property type="entry name" value="HTH_IS21"/>
    <property type="match status" value="1"/>
</dbReference>
<organism evidence="2 3">
    <name type="scientific">Mycetohabitans rhizoxinica (strain DSM 19002 / CIP 109453 / HKI 454)</name>
    <name type="common">Paraburkholderia rhizoxinica</name>
    <dbReference type="NCBI Taxonomy" id="882378"/>
    <lineage>
        <taxon>Bacteria</taxon>
        <taxon>Pseudomonadati</taxon>
        <taxon>Pseudomonadota</taxon>
        <taxon>Betaproteobacteria</taxon>
        <taxon>Burkholderiales</taxon>
        <taxon>Burkholderiaceae</taxon>
        <taxon>Mycetohabitans</taxon>
    </lineage>
</organism>
<protein>
    <submittedName>
        <fullName evidence="2">Transposase</fullName>
    </submittedName>
</protein>
<keyword evidence="2" id="KW-0614">Plasmid</keyword>
<feature type="domain" description="HTH IS21-type" evidence="1">
    <location>
        <begin position="5"/>
        <end position="59"/>
    </location>
</feature>
<name>E5AWC8_MYCRK</name>
<reference key="1">
    <citation type="submission" date="2010-09" db="EMBL/GenBank/DDBJ databases">
        <title>Complete genome sequence of Burkholderia rhizoxinica, the endosymbiont of the phytopathogenic fungus Rhizopus microsporus.</title>
        <authorList>
            <person name="Lackner G."/>
            <person name="Moebius N."/>
            <person name="Partida-Martinez L.P."/>
            <person name="Hertweck C."/>
        </authorList>
    </citation>
    <scope>NUCLEOTIDE SEQUENCE</scope>
    <source>
        <strain>HKI 454</strain>
    </source>
</reference>
<dbReference type="EMBL" id="FR687361">
    <property type="protein sequence ID" value="CBW77430.1"/>
    <property type="molecule type" value="Genomic_DNA"/>
</dbReference>
<dbReference type="InterPro" id="IPR017894">
    <property type="entry name" value="HTH_IS21_transposase_type"/>
</dbReference>
<proteinExistence type="predicted"/>
<dbReference type="HOGENOM" id="CLU_020626_7_2_4"/>
<dbReference type="InterPro" id="IPR025246">
    <property type="entry name" value="IS30-like_HTH"/>
</dbReference>
<dbReference type="Proteomes" id="UP000007437">
    <property type="component" value="Plasmid pBRH02"/>
</dbReference>
<accession>E5AWC8</accession>
<dbReference type="InterPro" id="IPR009057">
    <property type="entry name" value="Homeodomain-like_sf"/>
</dbReference>
<dbReference type="KEGG" id="brh:RBRH_00731"/>
<reference evidence="2 3" key="2">
    <citation type="journal article" date="2011" name="J. Bacteriol.">
        <title>Complete genome sequence of Burkholderia rhizoxinica, an endosymbiont of Rhizopus microsporus.</title>
        <authorList>
            <person name="Lackner G."/>
            <person name="Moebius N."/>
            <person name="Partida-Martinez L."/>
            <person name="Hertweck C."/>
        </authorList>
    </citation>
    <scope>NUCLEOTIDE SEQUENCE [LARGE SCALE GENOMIC DNA]</scope>
    <source>
        <strain evidence="3">DSM 19002 / CIP 109453 / HKI 454</strain>
        <plasmid evidence="2 3">pBRH02</plasmid>
    </source>
</reference>
<dbReference type="Gene3D" id="1.10.10.60">
    <property type="entry name" value="Homeodomain-like"/>
    <property type="match status" value="1"/>
</dbReference>
<evidence type="ECO:0000313" key="2">
    <source>
        <dbReference type="EMBL" id="CBW77430.1"/>
    </source>
</evidence>
<gene>
    <name evidence="2" type="ordered locus">RBRH_00731</name>
</gene>
<dbReference type="Pfam" id="PF13936">
    <property type="entry name" value="HTH_38"/>
    <property type="match status" value="1"/>
</dbReference>
<evidence type="ECO:0000259" key="1">
    <source>
        <dbReference type="PROSITE" id="PS50531"/>
    </source>
</evidence>
<geneLocation type="plasmid" evidence="2 3">
    <name>pBRH02</name>
</geneLocation>
<evidence type="ECO:0000313" key="3">
    <source>
        <dbReference type="Proteomes" id="UP000007437"/>
    </source>
</evidence>
<sequence length="59" mass="7079">MLQKKQWMQIHVLRTQGLSLRETARRLGVSRNTVTRYLASQDVPRYKQREPRPTKLNPF</sequence>